<dbReference type="EMBL" id="MNZT01000060">
    <property type="protein sequence ID" value="OIP97295.1"/>
    <property type="molecule type" value="Genomic_DNA"/>
</dbReference>
<dbReference type="PANTHER" id="PTHR11527">
    <property type="entry name" value="HEAT-SHOCK PROTEIN 20 FAMILY MEMBER"/>
    <property type="match status" value="1"/>
</dbReference>
<comment type="caution">
    <text evidence="4">The sequence shown here is derived from an EMBL/GenBank/DDBJ whole genome shotgun (WGS) entry which is preliminary data.</text>
</comment>
<dbReference type="InterPro" id="IPR002068">
    <property type="entry name" value="A-crystallin/Hsp20_dom"/>
</dbReference>
<feature type="domain" description="SHSP" evidence="3">
    <location>
        <begin position="46"/>
        <end position="158"/>
    </location>
</feature>
<reference evidence="4 5" key="1">
    <citation type="journal article" date="2016" name="Environ. Microbiol.">
        <title>Genomic resolution of a cold subsurface aquifer community provides metabolic insights for novel microbes adapted to high CO concentrations.</title>
        <authorList>
            <person name="Probst A.J."/>
            <person name="Castelle C.J."/>
            <person name="Singh A."/>
            <person name="Brown C.T."/>
            <person name="Anantharaman K."/>
            <person name="Sharon I."/>
            <person name="Hug L.A."/>
            <person name="Burstein D."/>
            <person name="Emerson J.B."/>
            <person name="Thomas B.C."/>
            <person name="Banfield J.F."/>
        </authorList>
    </citation>
    <scope>NUCLEOTIDE SEQUENCE [LARGE SCALE GENOMIC DNA]</scope>
    <source>
        <strain evidence="4">CG2_30_54_11</strain>
    </source>
</reference>
<accession>A0A1J5IVV0</accession>
<proteinExistence type="inferred from homology"/>
<dbReference type="CDD" id="cd06464">
    <property type="entry name" value="ACD_sHsps-like"/>
    <property type="match status" value="1"/>
</dbReference>
<dbReference type="STRING" id="1817892.AUK40_03560"/>
<evidence type="ECO:0000256" key="2">
    <source>
        <dbReference type="RuleBase" id="RU003616"/>
    </source>
</evidence>
<dbReference type="Pfam" id="PF00011">
    <property type="entry name" value="HSP20"/>
    <property type="match status" value="1"/>
</dbReference>
<evidence type="ECO:0000313" key="4">
    <source>
        <dbReference type="EMBL" id="OIP97295.1"/>
    </source>
</evidence>
<name>A0A1J5IVV0_9BACT</name>
<evidence type="ECO:0000313" key="5">
    <source>
        <dbReference type="Proteomes" id="UP000183245"/>
    </source>
</evidence>
<protein>
    <recommendedName>
        <fullName evidence="3">SHSP domain-containing protein</fullName>
    </recommendedName>
</protein>
<evidence type="ECO:0000256" key="1">
    <source>
        <dbReference type="PROSITE-ProRule" id="PRU00285"/>
    </source>
</evidence>
<gene>
    <name evidence="4" type="ORF">AUK40_03560</name>
</gene>
<dbReference type="Proteomes" id="UP000183245">
    <property type="component" value="Unassembled WGS sequence"/>
</dbReference>
<dbReference type="SUPFAM" id="SSF49764">
    <property type="entry name" value="HSP20-like chaperones"/>
    <property type="match status" value="1"/>
</dbReference>
<dbReference type="InterPro" id="IPR031107">
    <property type="entry name" value="Small_HSP"/>
</dbReference>
<evidence type="ECO:0000259" key="3">
    <source>
        <dbReference type="PROSITE" id="PS01031"/>
    </source>
</evidence>
<dbReference type="InterPro" id="IPR008978">
    <property type="entry name" value="HSP20-like_chaperone"/>
</dbReference>
<organism evidence="4 5">
    <name type="scientific">Candidatus Wirthbacteria bacterium CG2_30_54_11</name>
    <dbReference type="NCBI Taxonomy" id="1817892"/>
    <lineage>
        <taxon>Bacteria</taxon>
        <taxon>Candidatus Wirthbacteria</taxon>
    </lineage>
</organism>
<dbReference type="PROSITE" id="PS01031">
    <property type="entry name" value="SHSP"/>
    <property type="match status" value="1"/>
</dbReference>
<dbReference type="Gene3D" id="2.60.40.790">
    <property type="match status" value="1"/>
</dbReference>
<comment type="similarity">
    <text evidence="1 2">Belongs to the small heat shock protein (HSP20) family.</text>
</comment>
<dbReference type="AlphaFoldDB" id="A0A1J5IVV0"/>
<sequence length="158" mass="17580">MAWTPFGKSSTSTVKQPMTLDEAKQTMVPPPQEMPHQQQPQDENWFSNFEGQLAVDVYQTASDIVIKAPIAGVEPNNIDIAITDDVVTVKGERLVESDIKQEDYYCQECYYGVFSRSIILPVAVATDEAEATFVNGVLTITIPKAEKARTKKLEIRAL</sequence>